<feature type="transmembrane region" description="Helical" evidence="2">
    <location>
        <begin position="12"/>
        <end position="31"/>
    </location>
</feature>
<evidence type="ECO:0008006" key="5">
    <source>
        <dbReference type="Google" id="ProtNLM"/>
    </source>
</evidence>
<dbReference type="EMBL" id="JAATJM010000001">
    <property type="protein sequence ID" value="NJC41634.1"/>
    <property type="molecule type" value="Genomic_DNA"/>
</dbReference>
<protein>
    <recommendedName>
        <fullName evidence="5">DUF459 domain-containing protein</fullName>
    </recommendedName>
</protein>
<dbReference type="InterPro" id="IPR051532">
    <property type="entry name" value="Ester_Hydrolysis_Enzymes"/>
</dbReference>
<dbReference type="Proteomes" id="UP000587415">
    <property type="component" value="Unassembled WGS sequence"/>
</dbReference>
<dbReference type="InterPro" id="IPR007407">
    <property type="entry name" value="DUF459"/>
</dbReference>
<dbReference type="Pfam" id="PF04311">
    <property type="entry name" value="DUF459"/>
    <property type="match status" value="1"/>
</dbReference>
<proteinExistence type="predicted"/>
<reference evidence="3 4" key="1">
    <citation type="submission" date="2020-03" db="EMBL/GenBank/DDBJ databases">
        <title>Genomic Encyclopedia of Type Strains, Phase IV (KMG-IV): sequencing the most valuable type-strain genomes for metagenomic binning, comparative biology and taxonomic classification.</title>
        <authorList>
            <person name="Goeker M."/>
        </authorList>
    </citation>
    <scope>NUCLEOTIDE SEQUENCE [LARGE SCALE GENOMIC DNA]</scope>
    <source>
        <strain evidence="3 4">DSM 4736</strain>
    </source>
</reference>
<name>A0A7X5YN18_9CAUL</name>
<keyword evidence="2" id="KW-1133">Transmembrane helix</keyword>
<dbReference type="SUPFAM" id="SSF52266">
    <property type="entry name" value="SGNH hydrolase"/>
    <property type="match status" value="1"/>
</dbReference>
<feature type="compositionally biased region" description="Polar residues" evidence="1">
    <location>
        <begin position="330"/>
        <end position="340"/>
    </location>
</feature>
<evidence type="ECO:0000313" key="3">
    <source>
        <dbReference type="EMBL" id="NJC41634.1"/>
    </source>
</evidence>
<dbReference type="InterPro" id="IPR036514">
    <property type="entry name" value="SGNH_hydro_sf"/>
</dbReference>
<evidence type="ECO:0000313" key="4">
    <source>
        <dbReference type="Proteomes" id="UP000587415"/>
    </source>
</evidence>
<keyword evidence="2" id="KW-0472">Membrane</keyword>
<dbReference type="GO" id="GO:0004622">
    <property type="term" value="F:phosphatidylcholine lysophospholipase activity"/>
    <property type="evidence" value="ECO:0007669"/>
    <property type="project" value="TreeGrafter"/>
</dbReference>
<dbReference type="AlphaFoldDB" id="A0A7X5YN18"/>
<comment type="caution">
    <text evidence="3">The sequence shown here is derived from an EMBL/GenBank/DDBJ whole genome shotgun (WGS) entry which is preliminary data.</text>
</comment>
<evidence type="ECO:0000256" key="2">
    <source>
        <dbReference type="SAM" id="Phobius"/>
    </source>
</evidence>
<sequence>MGDWRSGDELRAGVNTLTVTFVVGVLAGLLLTPDGRHWLRNPTVMLGDRANASAPAERLPAAPAPVVAVAAPAMPAVTPLSARLTHGPLRIGVFGDSMADGLYAGLYRDLRDQPKVTVTRFSEVSTGLSRYDYVDIQAKTERQINETPVDVAVILFGTNDAQGISLDGVIHDFGTEGWKAAYATRIDNLVAMLRSRDVAVYWVGLPRMKSERFDGRMALINGVVEARMKALGVPYLETTGLTSNDEGRYEAYLPNPSGRKVLMRANDGIHMSMAGYLRMSGPVAERLKRDAGLSVPSTAHPREGGDPVLSSEAPGLEDNGRGDSRARPVTQRTGSPPSRG</sequence>
<feature type="region of interest" description="Disordered" evidence="1">
    <location>
        <begin position="293"/>
        <end position="340"/>
    </location>
</feature>
<keyword evidence="4" id="KW-1185">Reference proteome</keyword>
<evidence type="ECO:0000256" key="1">
    <source>
        <dbReference type="SAM" id="MobiDB-lite"/>
    </source>
</evidence>
<dbReference type="Gene3D" id="3.40.50.1110">
    <property type="entry name" value="SGNH hydrolase"/>
    <property type="match status" value="1"/>
</dbReference>
<gene>
    <name evidence="3" type="ORF">GGQ87_001892</name>
</gene>
<accession>A0A7X5YN18</accession>
<dbReference type="RefSeq" id="WP_245161454.1">
    <property type="nucleotide sequence ID" value="NZ_JAATJM010000001.1"/>
</dbReference>
<organism evidence="3 4">
    <name type="scientific">Brevundimonas alba</name>
    <dbReference type="NCBI Taxonomy" id="74314"/>
    <lineage>
        <taxon>Bacteria</taxon>
        <taxon>Pseudomonadati</taxon>
        <taxon>Pseudomonadota</taxon>
        <taxon>Alphaproteobacteria</taxon>
        <taxon>Caulobacterales</taxon>
        <taxon>Caulobacteraceae</taxon>
        <taxon>Brevundimonas</taxon>
    </lineage>
</organism>
<dbReference type="PANTHER" id="PTHR30383">
    <property type="entry name" value="THIOESTERASE 1/PROTEASE 1/LYSOPHOSPHOLIPASE L1"/>
    <property type="match status" value="1"/>
</dbReference>
<keyword evidence="2" id="KW-0812">Transmembrane</keyword>
<dbReference type="PANTHER" id="PTHR30383:SF24">
    <property type="entry name" value="THIOESTERASE 1_PROTEASE 1_LYSOPHOSPHOLIPASE L1"/>
    <property type="match status" value="1"/>
</dbReference>